<proteinExistence type="predicted"/>
<name>A0A1I8A376_9BILA</name>
<reference evidence="2" key="1">
    <citation type="submission" date="2016-11" db="UniProtKB">
        <authorList>
            <consortium name="WormBaseParasite"/>
        </authorList>
    </citation>
    <scope>IDENTIFICATION</scope>
</reference>
<organism evidence="1 2">
    <name type="scientific">Steinernema glaseri</name>
    <dbReference type="NCBI Taxonomy" id="37863"/>
    <lineage>
        <taxon>Eukaryota</taxon>
        <taxon>Metazoa</taxon>
        <taxon>Ecdysozoa</taxon>
        <taxon>Nematoda</taxon>
        <taxon>Chromadorea</taxon>
        <taxon>Rhabditida</taxon>
        <taxon>Tylenchina</taxon>
        <taxon>Panagrolaimomorpha</taxon>
        <taxon>Strongyloidoidea</taxon>
        <taxon>Steinernematidae</taxon>
        <taxon>Steinernema</taxon>
    </lineage>
</organism>
<sequence length="111" mass="12400">MHLSYYGQASLDLLEAQIRNSPFLNSVTAIGDDWPKSVFPLVTAFSLKGKPGNRVEMKLTGVKMDSGDIRKLFDHWKWNGKLNFTLSCWCGIVDPRGLARKGPDNVCCVRA</sequence>
<accession>A0A1I8A376</accession>
<protein>
    <submittedName>
        <fullName evidence="2">Transposase</fullName>
    </submittedName>
</protein>
<dbReference type="AlphaFoldDB" id="A0A1I8A376"/>
<evidence type="ECO:0000313" key="2">
    <source>
        <dbReference type="WBParaSite" id="L893_g32402.t1"/>
    </source>
</evidence>
<keyword evidence="1" id="KW-1185">Reference proteome</keyword>
<evidence type="ECO:0000313" key="1">
    <source>
        <dbReference type="Proteomes" id="UP000095287"/>
    </source>
</evidence>
<dbReference type="Proteomes" id="UP000095287">
    <property type="component" value="Unplaced"/>
</dbReference>
<dbReference type="WBParaSite" id="L893_g32402.t1">
    <property type="protein sequence ID" value="L893_g32402.t1"/>
    <property type="gene ID" value="L893_g32402"/>
</dbReference>